<sequence length="516" mass="54902">MSRRFVAAGLAVLCAATLTAGTGSASASGDWPTWTKDLRGSRFNGSEHRITTETVGNLKLKWAFSYPTPGAPGPHSQPAVADGAVFFGGSDSYFYSVDAKSGAKRWTFALPPNDMVQDGAAVAAGRVYFGDTQGTVRALDQRTGRLLWQFRTDTTPLSVVTSSPIFFEGHIFVGTSSGQNTADQNTACCTFRGHVDSIDAATGKLSWRYYTVPPPQQVGTWPSGAARFEPSGAGVWSSPVIDQRTHTLYVGTGQNYTGHGGDFDTLLALNTASGKVRWKQQVTPDDTWRSLCNDPKSTDGYCPVPKNTQLDWDLGATPNLFTVNGRDLVGIGQKAGIYHVFDAHTGQVVWRRLLSTPMPNGGLSGIQWGTSFDGQRLYIATMMNEPGTLYALDPTTGAELWHTPNPADGCTTGGAAQYPDLCTPSLIPAVTTSPGLVYEGSADGKMRVFDSATGKVVWTYDTIRDFDGVNGLPGRGGAISGGGGAVVADGMVYVQTGYWMAPYPSDRGHVLLAFGL</sequence>
<evidence type="ECO:0000259" key="6">
    <source>
        <dbReference type="Pfam" id="PF13360"/>
    </source>
</evidence>
<dbReference type="EMBL" id="JBHLUD010000014">
    <property type="protein sequence ID" value="MFC0547675.1"/>
    <property type="molecule type" value="Genomic_DNA"/>
</dbReference>
<evidence type="ECO:0000256" key="4">
    <source>
        <dbReference type="SAM" id="SignalP"/>
    </source>
</evidence>
<evidence type="ECO:0000259" key="5">
    <source>
        <dbReference type="Pfam" id="PF01011"/>
    </source>
</evidence>
<keyword evidence="4" id="KW-0732">Signal</keyword>
<dbReference type="Pfam" id="PF13360">
    <property type="entry name" value="PQQ_2"/>
    <property type="match status" value="1"/>
</dbReference>
<dbReference type="PANTHER" id="PTHR32303:SF10">
    <property type="entry name" value="OUTER MEMBRANE PROTEIN ASSEMBLY FACTOR BAMB"/>
    <property type="match status" value="1"/>
</dbReference>
<evidence type="ECO:0000256" key="2">
    <source>
        <dbReference type="ARBA" id="ARBA00008156"/>
    </source>
</evidence>
<evidence type="ECO:0000256" key="1">
    <source>
        <dbReference type="ARBA" id="ARBA00001931"/>
    </source>
</evidence>
<reference evidence="7 8" key="1">
    <citation type="submission" date="2024-09" db="EMBL/GenBank/DDBJ databases">
        <authorList>
            <person name="Sun Q."/>
            <person name="Mori K."/>
        </authorList>
    </citation>
    <scope>NUCLEOTIDE SEQUENCE [LARGE SCALE GENOMIC DNA]</scope>
    <source>
        <strain evidence="7 8">TBRC 1432</strain>
    </source>
</reference>
<name>A0ABV6N509_9PSEU</name>
<feature type="domain" description="Pyrrolo-quinoline quinone repeat" evidence="6">
    <location>
        <begin position="339"/>
        <end position="494"/>
    </location>
</feature>
<evidence type="ECO:0000313" key="8">
    <source>
        <dbReference type="Proteomes" id="UP001589810"/>
    </source>
</evidence>
<dbReference type="SUPFAM" id="SSF50998">
    <property type="entry name" value="Quinoprotein alcohol dehydrogenase-like"/>
    <property type="match status" value="1"/>
</dbReference>
<comment type="similarity">
    <text evidence="2">Belongs to the bacterial PQQ dehydrogenase family.</text>
</comment>
<dbReference type="Gene3D" id="2.140.10.10">
    <property type="entry name" value="Quinoprotein alcohol dehydrogenase-like superfamily"/>
    <property type="match status" value="2"/>
</dbReference>
<gene>
    <name evidence="7" type="ORF">ACFFH7_39630</name>
</gene>
<dbReference type="RefSeq" id="WP_273938470.1">
    <property type="nucleotide sequence ID" value="NZ_CP097263.1"/>
</dbReference>
<organism evidence="7 8">
    <name type="scientific">Kutzneria chonburiensis</name>
    <dbReference type="NCBI Taxonomy" id="1483604"/>
    <lineage>
        <taxon>Bacteria</taxon>
        <taxon>Bacillati</taxon>
        <taxon>Actinomycetota</taxon>
        <taxon>Actinomycetes</taxon>
        <taxon>Pseudonocardiales</taxon>
        <taxon>Pseudonocardiaceae</taxon>
        <taxon>Kutzneria</taxon>
    </lineage>
</organism>
<feature type="domain" description="Pyrrolo-quinoline quinone repeat" evidence="5">
    <location>
        <begin position="31"/>
        <end position="110"/>
    </location>
</feature>
<feature type="signal peptide" evidence="4">
    <location>
        <begin position="1"/>
        <end position="27"/>
    </location>
</feature>
<accession>A0ABV6N509</accession>
<comment type="cofactor">
    <cofactor evidence="1">
        <name>pyrroloquinoline quinone</name>
        <dbReference type="ChEBI" id="CHEBI:58442"/>
    </cofactor>
</comment>
<dbReference type="Proteomes" id="UP001589810">
    <property type="component" value="Unassembled WGS sequence"/>
</dbReference>
<feature type="domain" description="Pyrrolo-quinoline quinone repeat" evidence="5">
    <location>
        <begin position="158"/>
        <end position="288"/>
    </location>
</feature>
<dbReference type="SMART" id="SM00564">
    <property type="entry name" value="PQQ"/>
    <property type="match status" value="7"/>
</dbReference>
<dbReference type="InterPro" id="IPR002372">
    <property type="entry name" value="PQQ_rpt_dom"/>
</dbReference>
<evidence type="ECO:0000313" key="7">
    <source>
        <dbReference type="EMBL" id="MFC0547675.1"/>
    </source>
</evidence>
<dbReference type="Pfam" id="PF01011">
    <property type="entry name" value="PQQ"/>
    <property type="match status" value="2"/>
</dbReference>
<feature type="chain" id="PRO_5045494781" evidence="4">
    <location>
        <begin position="28"/>
        <end position="516"/>
    </location>
</feature>
<comment type="caution">
    <text evidence="7">The sequence shown here is derived from an EMBL/GenBank/DDBJ whole genome shotgun (WGS) entry which is preliminary data.</text>
</comment>
<dbReference type="InterPro" id="IPR011047">
    <property type="entry name" value="Quinoprotein_ADH-like_sf"/>
</dbReference>
<dbReference type="InterPro" id="IPR018391">
    <property type="entry name" value="PQQ_b-propeller_rpt"/>
</dbReference>
<keyword evidence="3" id="KW-0560">Oxidoreductase</keyword>
<evidence type="ECO:0000256" key="3">
    <source>
        <dbReference type="ARBA" id="ARBA00023002"/>
    </source>
</evidence>
<proteinExistence type="inferred from homology"/>
<protein>
    <submittedName>
        <fullName evidence="7">PQQ-binding-like beta-propeller repeat protein</fullName>
    </submittedName>
</protein>
<keyword evidence="8" id="KW-1185">Reference proteome</keyword>
<dbReference type="PANTHER" id="PTHR32303">
    <property type="entry name" value="QUINOPROTEIN ALCOHOL DEHYDROGENASE (CYTOCHROME C)"/>
    <property type="match status" value="1"/>
</dbReference>